<feature type="transmembrane region" description="Helical" evidence="1">
    <location>
        <begin position="109"/>
        <end position="133"/>
    </location>
</feature>
<dbReference type="EMBL" id="CAEQ01000427">
    <property type="protein sequence ID" value="CCD11720.1"/>
    <property type="molecule type" value="Genomic_DNA"/>
</dbReference>
<dbReference type="Proteomes" id="UP000000702">
    <property type="component" value="Unassembled WGS sequence"/>
</dbReference>
<evidence type="ECO:0000313" key="3">
    <source>
        <dbReference type="Proteomes" id="UP000000702"/>
    </source>
</evidence>
<name>F9W3K1_TRYCI</name>
<comment type="caution">
    <text evidence="2">The sequence shown here is derived from an EMBL/GenBank/DDBJ whole genome shotgun (WGS) entry which is preliminary data.</text>
</comment>
<organism evidence="2 3">
    <name type="scientific">Trypanosoma congolense (strain IL3000)</name>
    <dbReference type="NCBI Taxonomy" id="1068625"/>
    <lineage>
        <taxon>Eukaryota</taxon>
        <taxon>Discoba</taxon>
        <taxon>Euglenozoa</taxon>
        <taxon>Kinetoplastea</taxon>
        <taxon>Metakinetoplastina</taxon>
        <taxon>Trypanosomatida</taxon>
        <taxon>Trypanosomatidae</taxon>
        <taxon>Trypanosoma</taxon>
        <taxon>Nannomonas</taxon>
    </lineage>
</organism>
<feature type="transmembrane region" description="Helical" evidence="1">
    <location>
        <begin position="86"/>
        <end position="103"/>
    </location>
</feature>
<proteinExistence type="predicted"/>
<gene>
    <name evidence="2" type="ORF">TCIL3000_0_26730</name>
</gene>
<evidence type="ECO:0000313" key="2">
    <source>
        <dbReference type="EMBL" id="CCD11720.1"/>
    </source>
</evidence>
<reference evidence="2 3" key="2">
    <citation type="journal article" date="2012" name="Proc. Natl. Acad. Sci. U.S.A.">
        <title>Antigenic diversity is generated by distinct evolutionary mechanisms in African trypanosome species.</title>
        <authorList>
            <person name="Jackson A.P."/>
            <person name="Berry A."/>
            <person name="Aslett M."/>
            <person name="Allison H.C."/>
            <person name="Burton P."/>
            <person name="Vavrova-Anderson J."/>
            <person name="Brown R."/>
            <person name="Browne H."/>
            <person name="Corton N."/>
            <person name="Hauser H."/>
            <person name="Gamble J."/>
            <person name="Gilderthorp R."/>
            <person name="Marcello L."/>
            <person name="McQuillan J."/>
            <person name="Otto T.D."/>
            <person name="Quail M.A."/>
            <person name="Sanders M.J."/>
            <person name="van Tonder A."/>
            <person name="Ginger M.L."/>
            <person name="Field M.C."/>
            <person name="Barry J.D."/>
            <person name="Hertz-Fowler C."/>
            <person name="Berriman M."/>
        </authorList>
    </citation>
    <scope>NUCLEOTIDE SEQUENCE [LARGE SCALE GENOMIC DNA]</scope>
    <source>
        <strain evidence="2 3">IL3000</strain>
    </source>
</reference>
<evidence type="ECO:0000256" key="1">
    <source>
        <dbReference type="SAM" id="Phobius"/>
    </source>
</evidence>
<sequence>MNLSPVRCFKCLLGCLLCILGVLLGILALLRGGIGTVHSLLAIFPRFRGLGLLIYCLIKLLPHGDWQMPKLLRQLTECVYMIQRELFVFFFILFLIQIVFFFVKRFFCFVFYFIYFSMCFYLFCCVVFVLFCFSSCFSLFFFSVHSNAAACPVVNYL</sequence>
<keyword evidence="1" id="KW-0472">Membrane</keyword>
<dbReference type="AlphaFoldDB" id="F9W3K1"/>
<protein>
    <submittedName>
        <fullName evidence="2">WGS project CAEQ00000000 data, annotated contig 1067</fullName>
    </submittedName>
</protein>
<keyword evidence="3" id="KW-1185">Reference proteome</keyword>
<reference evidence="3" key="1">
    <citation type="submission" date="2011-07" db="EMBL/GenBank/DDBJ databases">
        <title>Divergent evolution of antigenic variation in African trypanosomes.</title>
        <authorList>
            <person name="Jackson A.P."/>
            <person name="Berry A."/>
            <person name="Allison H.C."/>
            <person name="Burton P."/>
            <person name="Anderson J."/>
            <person name="Aslett M."/>
            <person name="Brown R."/>
            <person name="Corton N."/>
            <person name="Harris D."/>
            <person name="Hauser H."/>
            <person name="Gamble J."/>
            <person name="Gilderthorp R."/>
            <person name="McQuillan J."/>
            <person name="Quail M.A."/>
            <person name="Sanders M."/>
            <person name="Van Tonder A."/>
            <person name="Ginger M.L."/>
            <person name="Donelson J.E."/>
            <person name="Field M.C."/>
            <person name="Barry J.D."/>
            <person name="Berriman M."/>
            <person name="Hertz-Fowler C."/>
        </authorList>
    </citation>
    <scope>NUCLEOTIDE SEQUENCE [LARGE SCALE GENOMIC DNA]</scope>
    <source>
        <strain evidence="3">IL3000</strain>
    </source>
</reference>
<keyword evidence="1" id="KW-1133">Transmembrane helix</keyword>
<dbReference type="VEuPathDB" id="TriTrypDB:TcIL3000_0_26730"/>
<accession>F9W3K1</accession>
<keyword evidence="1" id="KW-0812">Transmembrane</keyword>